<keyword evidence="2" id="KW-1133">Transmembrane helix</keyword>
<reference evidence="6" key="1">
    <citation type="submission" date="2022-11" db="UniProtKB">
        <authorList>
            <consortium name="WormBaseParasite"/>
        </authorList>
    </citation>
    <scope>IDENTIFICATION</scope>
</reference>
<dbReference type="Proteomes" id="UP000887565">
    <property type="component" value="Unplaced"/>
</dbReference>
<sequence>ILDKDHRVTFKQAEIVDFAQTLRDGVLLCQLVNKLCKESIDMREVSLRPQLSQPPKNNCLSKLICYNAIENIDKIRPILLLMILTIFLCLKNICLFLDACQKNFGLKQSDLFEAGELYKVSDFGKVLSTLSRLSTTPQAAQSGVKGFPENFRLSTADHDYYNQAIYKDLAEVAETKELEEEVYDRVDEDAKIYDRIIGVPKHEAFQPKDKRQHCIKELLDTEKNYVDALRMLYQLTLRQLLQVHTAFQSDLINASKTSLLDTGPITPTANGSRESDNNGNVSVVQRIGDVFVRWKEYFVCYSTYCSKLPKATARIDQLCSDSASVRQKVLLCVRAQFAEILNEQLALIFWEYVWVGDYNFLAPTDNCPLKKKSVVEECQIVANANKFRLQDVLSVPVQRVLKYHLLLKEMVKHTPDSHPDYVSSHLGLEAMLDLSLYINEVKRDCETLQIIRDIQRSIIDLHMPNNTELCDYGKLLKDGELKVSSHGDNDRRAKNRYVFVFDRVLLICKSLRASHYSYKNFLLMDEYRIEDVENTAKSSQTLLNRGYIGGII</sequence>
<dbReference type="Gene3D" id="1.20.900.10">
    <property type="entry name" value="Dbl homology (DH) domain"/>
    <property type="match status" value="1"/>
</dbReference>
<protein>
    <submittedName>
        <fullName evidence="6">Uncharacterized protein</fullName>
    </submittedName>
</protein>
<dbReference type="Gene3D" id="2.30.29.30">
    <property type="entry name" value="Pleckstrin-homology domain (PH domain)/Phosphotyrosine-binding domain (PTB)"/>
    <property type="match status" value="1"/>
</dbReference>
<keyword evidence="1" id="KW-0344">Guanine-nucleotide releasing factor</keyword>
<dbReference type="Pfam" id="PF22697">
    <property type="entry name" value="SOS1_NGEF_PH"/>
    <property type="match status" value="1"/>
</dbReference>
<dbReference type="CDD" id="cd00160">
    <property type="entry name" value="RhoGEF"/>
    <property type="match status" value="1"/>
</dbReference>
<keyword evidence="2" id="KW-0472">Membrane</keyword>
<evidence type="ECO:0000256" key="2">
    <source>
        <dbReference type="SAM" id="Phobius"/>
    </source>
</evidence>
<dbReference type="InterPro" id="IPR055251">
    <property type="entry name" value="SOS1_NGEF_PH"/>
</dbReference>
<dbReference type="SMART" id="SM00325">
    <property type="entry name" value="RhoGEF"/>
    <property type="match status" value="1"/>
</dbReference>
<dbReference type="SUPFAM" id="SSF50729">
    <property type="entry name" value="PH domain-like"/>
    <property type="match status" value="1"/>
</dbReference>
<evidence type="ECO:0000259" key="3">
    <source>
        <dbReference type="PROSITE" id="PS50010"/>
    </source>
</evidence>
<evidence type="ECO:0000256" key="1">
    <source>
        <dbReference type="ARBA" id="ARBA00022658"/>
    </source>
</evidence>
<evidence type="ECO:0000259" key="4">
    <source>
        <dbReference type="PROSITE" id="PS50021"/>
    </source>
</evidence>
<dbReference type="InterPro" id="IPR001331">
    <property type="entry name" value="GDS_CDC24_CS"/>
</dbReference>
<dbReference type="PROSITE" id="PS00741">
    <property type="entry name" value="DH_1"/>
    <property type="match status" value="1"/>
</dbReference>
<dbReference type="AlphaFoldDB" id="A0A915IAY0"/>
<proteinExistence type="predicted"/>
<dbReference type="CDD" id="cd21201">
    <property type="entry name" value="CH_VAV"/>
    <property type="match status" value="1"/>
</dbReference>
<dbReference type="Pfam" id="PF00621">
    <property type="entry name" value="RhoGEF"/>
    <property type="match status" value="1"/>
</dbReference>
<evidence type="ECO:0000313" key="6">
    <source>
        <dbReference type="WBParaSite" id="nRc.2.0.1.t10421-RA"/>
    </source>
</evidence>
<evidence type="ECO:0000313" key="5">
    <source>
        <dbReference type="Proteomes" id="UP000887565"/>
    </source>
</evidence>
<keyword evidence="5" id="KW-1185">Reference proteome</keyword>
<dbReference type="InterPro" id="IPR011993">
    <property type="entry name" value="PH-like_dom_sf"/>
</dbReference>
<dbReference type="InterPro" id="IPR001715">
    <property type="entry name" value="CH_dom"/>
</dbReference>
<feature type="domain" description="Calponin-homology (CH)" evidence="4">
    <location>
        <begin position="1"/>
        <end position="141"/>
    </location>
</feature>
<dbReference type="Pfam" id="PF00307">
    <property type="entry name" value="CH"/>
    <property type="match status" value="1"/>
</dbReference>
<dbReference type="PROSITE" id="PS50021">
    <property type="entry name" value="CH"/>
    <property type="match status" value="1"/>
</dbReference>
<dbReference type="GO" id="GO:0005085">
    <property type="term" value="F:guanyl-nucleotide exchange factor activity"/>
    <property type="evidence" value="ECO:0007669"/>
    <property type="project" value="UniProtKB-KW"/>
</dbReference>
<feature type="transmembrane region" description="Helical" evidence="2">
    <location>
        <begin position="78"/>
        <end position="99"/>
    </location>
</feature>
<dbReference type="SUPFAM" id="SSF48065">
    <property type="entry name" value="DBL homology domain (DH-domain)"/>
    <property type="match status" value="1"/>
</dbReference>
<organism evidence="5 6">
    <name type="scientific">Romanomermis culicivorax</name>
    <name type="common">Nematode worm</name>
    <dbReference type="NCBI Taxonomy" id="13658"/>
    <lineage>
        <taxon>Eukaryota</taxon>
        <taxon>Metazoa</taxon>
        <taxon>Ecdysozoa</taxon>
        <taxon>Nematoda</taxon>
        <taxon>Enoplea</taxon>
        <taxon>Dorylaimia</taxon>
        <taxon>Mermithida</taxon>
        <taxon>Mermithoidea</taxon>
        <taxon>Mermithidae</taxon>
        <taxon>Romanomermis</taxon>
    </lineage>
</organism>
<accession>A0A915IAY0</accession>
<dbReference type="PANTHER" id="PTHR45818">
    <property type="entry name" value="PROTEIN VAV"/>
    <property type="match status" value="1"/>
</dbReference>
<dbReference type="InterPro" id="IPR000219">
    <property type="entry name" value="DH_dom"/>
</dbReference>
<dbReference type="GO" id="GO:0016477">
    <property type="term" value="P:cell migration"/>
    <property type="evidence" value="ECO:0007669"/>
    <property type="project" value="TreeGrafter"/>
</dbReference>
<dbReference type="InterPro" id="IPR036872">
    <property type="entry name" value="CH_dom_sf"/>
</dbReference>
<dbReference type="PROSITE" id="PS50010">
    <property type="entry name" value="DH_2"/>
    <property type="match status" value="1"/>
</dbReference>
<dbReference type="PANTHER" id="PTHR45818:SF3">
    <property type="entry name" value="PROTEIN VAV"/>
    <property type="match status" value="1"/>
</dbReference>
<dbReference type="GO" id="GO:0035556">
    <property type="term" value="P:intracellular signal transduction"/>
    <property type="evidence" value="ECO:0007669"/>
    <property type="project" value="InterPro"/>
</dbReference>
<dbReference type="WBParaSite" id="nRc.2.0.1.t10421-RA">
    <property type="protein sequence ID" value="nRc.2.0.1.t10421-RA"/>
    <property type="gene ID" value="nRc.2.0.1.g10421"/>
</dbReference>
<dbReference type="InterPro" id="IPR035899">
    <property type="entry name" value="DBL_dom_sf"/>
</dbReference>
<keyword evidence="2" id="KW-0812">Transmembrane</keyword>
<feature type="domain" description="DH" evidence="3">
    <location>
        <begin position="210"/>
        <end position="441"/>
    </location>
</feature>
<dbReference type="SMART" id="SM00033">
    <property type="entry name" value="CH"/>
    <property type="match status" value="1"/>
</dbReference>
<name>A0A915IAY0_ROMCU</name>
<dbReference type="Gene3D" id="1.10.418.10">
    <property type="entry name" value="Calponin-like domain"/>
    <property type="match status" value="1"/>
</dbReference>
<dbReference type="GO" id="GO:0005737">
    <property type="term" value="C:cytoplasm"/>
    <property type="evidence" value="ECO:0007669"/>
    <property type="project" value="TreeGrafter"/>
</dbReference>
<dbReference type="SUPFAM" id="SSF47576">
    <property type="entry name" value="Calponin-homology domain, CH-domain"/>
    <property type="match status" value="1"/>
</dbReference>